<evidence type="ECO:0008006" key="4">
    <source>
        <dbReference type="Google" id="ProtNLM"/>
    </source>
</evidence>
<protein>
    <recommendedName>
        <fullName evidence="4">DUF1328 domain-containing protein</fullName>
    </recommendedName>
</protein>
<dbReference type="EMBL" id="BKCF01000001">
    <property type="protein sequence ID" value="GEQ85747.1"/>
    <property type="molecule type" value="Genomic_DNA"/>
</dbReference>
<reference evidence="2 3" key="1">
    <citation type="submission" date="2019-08" db="EMBL/GenBank/DDBJ databases">
        <title>Ulvibacter marinistellae sp. nov., isolated from a starfish, Patiria pectinifera.</title>
        <authorList>
            <person name="Kawano K."/>
            <person name="Ushijima N."/>
            <person name="Kihara M."/>
            <person name="Itoh H."/>
        </authorList>
    </citation>
    <scope>NUCLEOTIDE SEQUENCE [LARGE SCALE GENOMIC DNA]</scope>
    <source>
        <strain evidence="2 3">KK4</strain>
    </source>
</reference>
<dbReference type="Proteomes" id="UP000326994">
    <property type="component" value="Unassembled WGS sequence"/>
</dbReference>
<accession>A0A5J4FTF1</accession>
<feature type="transmembrane region" description="Helical" evidence="1">
    <location>
        <begin position="33"/>
        <end position="52"/>
    </location>
</feature>
<feature type="transmembrane region" description="Helical" evidence="1">
    <location>
        <begin position="7"/>
        <end position="27"/>
    </location>
</feature>
<keyword evidence="1" id="KW-0812">Transmembrane</keyword>
<dbReference type="RefSeq" id="WP_151893646.1">
    <property type="nucleotide sequence ID" value="NZ_BKCF01000001.1"/>
</dbReference>
<evidence type="ECO:0000313" key="2">
    <source>
        <dbReference type="EMBL" id="GEQ85747.1"/>
    </source>
</evidence>
<organism evidence="2 3">
    <name type="scientific">Patiriisocius marinistellae</name>
    <dbReference type="NCBI Taxonomy" id="2494560"/>
    <lineage>
        <taxon>Bacteria</taxon>
        <taxon>Pseudomonadati</taxon>
        <taxon>Bacteroidota</taxon>
        <taxon>Flavobacteriia</taxon>
        <taxon>Flavobacteriales</taxon>
        <taxon>Flavobacteriaceae</taxon>
        <taxon>Patiriisocius</taxon>
    </lineage>
</organism>
<gene>
    <name evidence="2" type="ORF">ULMS_12550</name>
</gene>
<keyword evidence="1" id="KW-1133">Transmembrane helix</keyword>
<keyword evidence="3" id="KW-1185">Reference proteome</keyword>
<name>A0A5J4FTF1_9FLAO</name>
<keyword evidence="1" id="KW-0472">Membrane</keyword>
<dbReference type="AlphaFoldDB" id="A0A5J4FTF1"/>
<sequence>MKNYTSQFLIVTLITGLLGFTGLEFTGSSIVRFVFLISVVGLLVSCLDAVLISTNMKKLRFKNLRNKLRNQ</sequence>
<comment type="caution">
    <text evidence="2">The sequence shown here is derived from an EMBL/GenBank/DDBJ whole genome shotgun (WGS) entry which is preliminary data.</text>
</comment>
<evidence type="ECO:0000313" key="3">
    <source>
        <dbReference type="Proteomes" id="UP000326994"/>
    </source>
</evidence>
<evidence type="ECO:0000256" key="1">
    <source>
        <dbReference type="SAM" id="Phobius"/>
    </source>
</evidence>
<proteinExistence type="predicted"/>